<evidence type="ECO:0000313" key="3">
    <source>
        <dbReference type="EMBL" id="CAI4030672.1"/>
    </source>
</evidence>
<feature type="domain" description="Pyruvate/ketoisovalerate oxidoreductase catalytic" evidence="2">
    <location>
        <begin position="13"/>
        <end position="187"/>
    </location>
</feature>
<dbReference type="PANTHER" id="PTHR43366">
    <property type="entry name" value="PYRUVATE SYNTHASE SUBUNIT PORC"/>
    <property type="match status" value="1"/>
</dbReference>
<dbReference type="Pfam" id="PF01558">
    <property type="entry name" value="POR"/>
    <property type="match status" value="1"/>
</dbReference>
<dbReference type="InterPro" id="IPR051626">
    <property type="entry name" value="Oxidoreductase_gamma_subunit"/>
</dbReference>
<dbReference type="Gene3D" id="3.40.920.10">
    <property type="entry name" value="Pyruvate-ferredoxin oxidoreductase, PFOR, domain III"/>
    <property type="match status" value="1"/>
</dbReference>
<dbReference type="InterPro" id="IPR011894">
    <property type="entry name" value="PorC_KorC"/>
</dbReference>
<organism evidence="3 4">
    <name type="scientific">Nitrospira tepida</name>
    <dbReference type="NCBI Taxonomy" id="2973512"/>
    <lineage>
        <taxon>Bacteria</taxon>
        <taxon>Pseudomonadati</taxon>
        <taxon>Nitrospirota</taxon>
        <taxon>Nitrospiria</taxon>
        <taxon>Nitrospirales</taxon>
        <taxon>Nitrospiraceae</taxon>
        <taxon>Nitrospira</taxon>
    </lineage>
</organism>
<sequence length="240" mass="26045">MSKRFNIRMAGVGGQGVVTASHILSTAVINAGGESTIVPFYGSEKRMAPVESYVRVSDEPIYEIGEITFPHIIIIFHPQVITHGKSYTMPFYFGLKEDGVALINHDGPMRLHKDQARELEERRAKLYYLPATKISLEVSGMDLATNMALMGAIGCITGLTTIEALEQAVKDRFLGKGFVVSGGTAALDSVVERKFKKKQELIEKNVAVIKAGWDFAAKNGWDEISKAAKKAEAAAAAAKA</sequence>
<keyword evidence="1" id="KW-0560">Oxidoreductase</keyword>
<protein>
    <submittedName>
        <fullName evidence="3">2-oxoglutarate:ferredoxin oxidoreductase gamma subunit</fullName>
    </submittedName>
</protein>
<dbReference type="RefSeq" id="WP_289267649.1">
    <property type="nucleotide sequence ID" value="NZ_OX365700.1"/>
</dbReference>
<dbReference type="InterPro" id="IPR019752">
    <property type="entry name" value="Pyrv/ketoisovalerate_OxRed_cat"/>
</dbReference>
<dbReference type="Proteomes" id="UP001179121">
    <property type="component" value="Chromosome"/>
</dbReference>
<accession>A0AA86MX79</accession>
<dbReference type="KEGG" id="nti:DNFV4_01100"/>
<reference evidence="3" key="1">
    <citation type="submission" date="2022-10" db="EMBL/GenBank/DDBJ databases">
        <authorList>
            <person name="Koch H."/>
        </authorList>
    </citation>
    <scope>NUCLEOTIDE SEQUENCE</scope>
    <source>
        <strain evidence="3">DNF</strain>
    </source>
</reference>
<dbReference type="InterPro" id="IPR002869">
    <property type="entry name" value="Pyrv_flavodox_OxRed_cen"/>
</dbReference>
<dbReference type="EMBL" id="OX365700">
    <property type="protein sequence ID" value="CAI4030672.1"/>
    <property type="molecule type" value="Genomic_DNA"/>
</dbReference>
<evidence type="ECO:0000256" key="1">
    <source>
        <dbReference type="ARBA" id="ARBA00023002"/>
    </source>
</evidence>
<evidence type="ECO:0000259" key="2">
    <source>
        <dbReference type="Pfam" id="PF01558"/>
    </source>
</evidence>
<dbReference type="SUPFAM" id="SSF53323">
    <property type="entry name" value="Pyruvate-ferredoxin oxidoreductase, PFOR, domain III"/>
    <property type="match status" value="1"/>
</dbReference>
<keyword evidence="4" id="KW-1185">Reference proteome</keyword>
<dbReference type="AlphaFoldDB" id="A0AA86MX79"/>
<dbReference type="NCBIfam" id="TIGR02175">
    <property type="entry name" value="PorC_KorC"/>
    <property type="match status" value="1"/>
</dbReference>
<proteinExistence type="predicted"/>
<gene>
    <name evidence="3" type="ORF">DNFV4_01100</name>
</gene>
<name>A0AA86MX79_9BACT</name>
<evidence type="ECO:0000313" key="4">
    <source>
        <dbReference type="Proteomes" id="UP001179121"/>
    </source>
</evidence>
<dbReference type="GO" id="GO:0016625">
    <property type="term" value="F:oxidoreductase activity, acting on the aldehyde or oxo group of donors, iron-sulfur protein as acceptor"/>
    <property type="evidence" value="ECO:0007669"/>
    <property type="project" value="InterPro"/>
</dbReference>
<dbReference type="PANTHER" id="PTHR43366:SF1">
    <property type="entry name" value="PYRUVATE SYNTHASE SUBUNIT PORC"/>
    <property type="match status" value="1"/>
</dbReference>